<dbReference type="OrthoDB" id="2283488at2759"/>
<dbReference type="InParanoid" id="A0A1C7NK19"/>
<organism evidence="6 7">
    <name type="scientific">Choanephora cucurbitarum</name>
    <dbReference type="NCBI Taxonomy" id="101091"/>
    <lineage>
        <taxon>Eukaryota</taxon>
        <taxon>Fungi</taxon>
        <taxon>Fungi incertae sedis</taxon>
        <taxon>Mucoromycota</taxon>
        <taxon>Mucoromycotina</taxon>
        <taxon>Mucoromycetes</taxon>
        <taxon>Mucorales</taxon>
        <taxon>Mucorineae</taxon>
        <taxon>Choanephoraceae</taxon>
        <taxon>Choanephoroideae</taxon>
        <taxon>Choanephora</taxon>
    </lineage>
</organism>
<dbReference type="GO" id="GO:0003677">
    <property type="term" value="F:DNA binding"/>
    <property type="evidence" value="ECO:0007669"/>
    <property type="project" value="UniProtKB-KW"/>
</dbReference>
<sequence length="654" mass="76179">MITQGQFSPLSFSKKDINSVSSSVLIEQFLKEAKQILRHAGDAFYDPAIHQSLDRYDASDAEPVTWQLNLTPTMMTLDTSILTVSGLERVLELIRINVKPLPPRFHKDRQLDYLTSDQHDIPLFRYLFEPVLQISRLAMIPRPEQLQHNFNQMQTIRHCIDSFIRCGLSFFVDIPSLLANTEMITSQPGAIKEHRVEALLIFSISALMARHSMRHHQPDKTAASTLQMHIFYSQARELLQDLFDVHHVAVVQSMFILSLYPQRHIHLFSPQRISSPLLTMAIRMALAMDLHKIDKEHGKDSDQKERLRRLAWMLLCVDYYTDWNMTGKTGLMDVDSWHVDFPQILPGETSPRQVEFFSHYCRVIMIRKMDLFRSGYKISIQSPKALESTLDEKLYQTFFNTPDTFQLDFDEPSPLWITCPNTESLLLHELYCHTQLTSQLPFLPKRYLRQFAIYEDDFRYQTLNGIHQGITRLNQSSQSPFSFRSNLTYALHHHQAQSDFSTETDKELEFYCIVNLLEAINKYTLLLEVLELHDPSGCHHSPVYGVNMIIHLLLIIQMSCLYPQVHAFCQTNLVRTQRILRGARNVYADPIILFLERTLSRHGVQENNESIATLRKMSFDLVQLLKAQSSYAHDYEEDDYEDERNAIVKRIKQE</sequence>
<dbReference type="GO" id="GO:0006351">
    <property type="term" value="P:DNA-templated transcription"/>
    <property type="evidence" value="ECO:0007669"/>
    <property type="project" value="InterPro"/>
</dbReference>
<evidence type="ECO:0000256" key="3">
    <source>
        <dbReference type="ARBA" id="ARBA00023125"/>
    </source>
</evidence>
<dbReference type="Pfam" id="PF04082">
    <property type="entry name" value="Fungal_trans"/>
    <property type="match status" value="1"/>
</dbReference>
<evidence type="ECO:0000259" key="5">
    <source>
        <dbReference type="Pfam" id="PF04082"/>
    </source>
</evidence>
<evidence type="ECO:0000313" key="7">
    <source>
        <dbReference type="Proteomes" id="UP000093000"/>
    </source>
</evidence>
<name>A0A1C7NK19_9FUNG</name>
<comment type="caution">
    <text evidence="6">The sequence shown here is derived from an EMBL/GenBank/DDBJ whole genome shotgun (WGS) entry which is preliminary data.</text>
</comment>
<dbReference type="EMBL" id="LUGH01000111">
    <property type="protein sequence ID" value="OBZ89139.1"/>
    <property type="molecule type" value="Genomic_DNA"/>
</dbReference>
<evidence type="ECO:0000313" key="6">
    <source>
        <dbReference type="EMBL" id="OBZ89139.1"/>
    </source>
</evidence>
<evidence type="ECO:0000256" key="4">
    <source>
        <dbReference type="ARBA" id="ARBA00023242"/>
    </source>
</evidence>
<dbReference type="GO" id="GO:0005634">
    <property type="term" value="C:nucleus"/>
    <property type="evidence" value="ECO:0007669"/>
    <property type="project" value="UniProtKB-SubCell"/>
</dbReference>
<gene>
    <name evidence="6" type="ORF">A0J61_02803</name>
</gene>
<dbReference type="GO" id="GO:0008270">
    <property type="term" value="F:zinc ion binding"/>
    <property type="evidence" value="ECO:0007669"/>
    <property type="project" value="InterPro"/>
</dbReference>
<keyword evidence="2" id="KW-0479">Metal-binding</keyword>
<dbReference type="InterPro" id="IPR050987">
    <property type="entry name" value="AtrR-like"/>
</dbReference>
<dbReference type="GO" id="GO:0003700">
    <property type="term" value="F:DNA-binding transcription factor activity"/>
    <property type="evidence" value="ECO:0007669"/>
    <property type="project" value="InterPro"/>
</dbReference>
<reference evidence="6 7" key="1">
    <citation type="submission" date="2016-03" db="EMBL/GenBank/DDBJ databases">
        <title>Choanephora cucurbitarum.</title>
        <authorList>
            <person name="Min B."/>
            <person name="Park H."/>
            <person name="Park J.-H."/>
            <person name="Shin H.-D."/>
            <person name="Choi I.-G."/>
        </authorList>
    </citation>
    <scope>NUCLEOTIDE SEQUENCE [LARGE SCALE GENOMIC DNA]</scope>
    <source>
        <strain evidence="6 7">KUS-F28377</strain>
    </source>
</reference>
<keyword evidence="7" id="KW-1185">Reference proteome</keyword>
<dbReference type="AlphaFoldDB" id="A0A1C7NK19"/>
<evidence type="ECO:0000256" key="2">
    <source>
        <dbReference type="ARBA" id="ARBA00022723"/>
    </source>
</evidence>
<keyword evidence="3" id="KW-0238">DNA-binding</keyword>
<keyword evidence="4" id="KW-0539">Nucleus</keyword>
<dbReference type="PANTHER" id="PTHR46910">
    <property type="entry name" value="TRANSCRIPTION FACTOR PDR1"/>
    <property type="match status" value="1"/>
</dbReference>
<proteinExistence type="predicted"/>
<dbReference type="STRING" id="101091.A0A1C7NK19"/>
<evidence type="ECO:0000256" key="1">
    <source>
        <dbReference type="ARBA" id="ARBA00004123"/>
    </source>
</evidence>
<dbReference type="Proteomes" id="UP000093000">
    <property type="component" value="Unassembled WGS sequence"/>
</dbReference>
<dbReference type="InterPro" id="IPR007219">
    <property type="entry name" value="XnlR_reg_dom"/>
</dbReference>
<accession>A0A1C7NK19</accession>
<protein>
    <recommendedName>
        <fullName evidence="5">Xylanolytic transcriptional activator regulatory domain-containing protein</fullName>
    </recommendedName>
</protein>
<dbReference type="CDD" id="cd12148">
    <property type="entry name" value="fungal_TF_MHR"/>
    <property type="match status" value="1"/>
</dbReference>
<dbReference type="PANTHER" id="PTHR46910:SF3">
    <property type="entry name" value="HALOTOLERANCE PROTEIN 9-RELATED"/>
    <property type="match status" value="1"/>
</dbReference>
<feature type="domain" description="Xylanolytic transcriptional activator regulatory" evidence="5">
    <location>
        <begin position="171"/>
        <end position="375"/>
    </location>
</feature>
<comment type="subcellular location">
    <subcellularLocation>
        <location evidence="1">Nucleus</location>
    </subcellularLocation>
</comment>